<evidence type="ECO:0000256" key="2">
    <source>
        <dbReference type="ARBA" id="ARBA00009347"/>
    </source>
</evidence>
<name>K4RBI8_STRDJ</name>
<evidence type="ECO:0000256" key="3">
    <source>
        <dbReference type="ARBA" id="ARBA00022630"/>
    </source>
</evidence>
<dbReference type="SUPFAM" id="SSF56645">
    <property type="entry name" value="Acyl-CoA dehydrogenase NM domain-like"/>
    <property type="match status" value="1"/>
</dbReference>
<dbReference type="HOGENOM" id="CLU_018204_5_1_11"/>
<dbReference type="GO" id="GO:0003995">
    <property type="term" value="F:acyl-CoA dehydrogenase activity"/>
    <property type="evidence" value="ECO:0007669"/>
    <property type="project" value="TreeGrafter"/>
</dbReference>
<evidence type="ECO:0000256" key="4">
    <source>
        <dbReference type="ARBA" id="ARBA00022827"/>
    </source>
</evidence>
<dbReference type="InterPro" id="IPR036250">
    <property type="entry name" value="AcylCo_DH-like_C"/>
</dbReference>
<gene>
    <name evidence="8" type="ORF">BN159_6429</name>
</gene>
<feature type="domain" description="Acyl-CoA dehydrogenase/oxidase N-terminal" evidence="7">
    <location>
        <begin position="7"/>
        <end position="90"/>
    </location>
</feature>
<dbReference type="RefSeq" id="WP_015661143.1">
    <property type="nucleotide sequence ID" value="NC_020504.1"/>
</dbReference>
<keyword evidence="4" id="KW-0274">FAD</keyword>
<keyword evidence="3" id="KW-0285">Flavoprotein</keyword>
<dbReference type="InterPro" id="IPR037069">
    <property type="entry name" value="AcylCoA_DH/ox_N_sf"/>
</dbReference>
<dbReference type="SUPFAM" id="SSF47203">
    <property type="entry name" value="Acyl-CoA dehydrogenase C-terminal domain-like"/>
    <property type="match status" value="1"/>
</dbReference>
<dbReference type="Proteomes" id="UP000008043">
    <property type="component" value="Chromosome"/>
</dbReference>
<dbReference type="STRING" id="1214101.BN159_6429"/>
<dbReference type="AlphaFoldDB" id="K4RBI8"/>
<dbReference type="eggNOG" id="COG1960">
    <property type="taxonomic scope" value="Bacteria"/>
</dbReference>
<keyword evidence="9" id="KW-1185">Reference proteome</keyword>
<dbReference type="Pfam" id="PF00441">
    <property type="entry name" value="Acyl-CoA_dh_1"/>
    <property type="match status" value="1"/>
</dbReference>
<dbReference type="GO" id="GO:0050660">
    <property type="term" value="F:flavin adenine dinucleotide binding"/>
    <property type="evidence" value="ECO:0007669"/>
    <property type="project" value="InterPro"/>
</dbReference>
<dbReference type="InterPro" id="IPR013786">
    <property type="entry name" value="AcylCoA_DH/ox_N"/>
</dbReference>
<dbReference type="InterPro" id="IPR009075">
    <property type="entry name" value="AcylCo_DH/oxidase_C"/>
</dbReference>
<feature type="domain" description="Acyl-CoA dehydrogenase/oxidase C-terminal" evidence="6">
    <location>
        <begin position="170"/>
        <end position="295"/>
    </location>
</feature>
<sequence length="309" mass="32377">MRFLPDAEQRAFVSSLDAMLGSADTPAIVREWSRGEHARGRALWGRIAEAGVFGLAVPEKYGGFGLLPVELALAFVELGRCAVPGPLVETVTAAVLLAESGITVSGMATVAHGSPYALDGDAAELRLVLTPEGLFRSPGHGPVRASLDPARRLTALEKGELLTTAPPTERALALARLTTAAQALGVGVTLLDKTVTHVKHRTQFGAPIGSFQAVKHRLADAKIALEFARPLVLGAALTLAPADLAAAKLTACEAACTTARTALQLHGAIGYTAECDLSLWLTKARALRTAWGGPWECRAAVLSGGDRRW</sequence>
<proteinExistence type="inferred from homology"/>
<dbReference type="Gene3D" id="1.10.540.10">
    <property type="entry name" value="Acyl-CoA dehydrogenase/oxidase, N-terminal domain"/>
    <property type="match status" value="1"/>
</dbReference>
<evidence type="ECO:0000313" key="8">
    <source>
        <dbReference type="EMBL" id="CCK30808.1"/>
    </source>
</evidence>
<dbReference type="KEGG" id="sdv:BN159_6429"/>
<evidence type="ECO:0000256" key="1">
    <source>
        <dbReference type="ARBA" id="ARBA00001974"/>
    </source>
</evidence>
<keyword evidence="5" id="KW-0560">Oxidoreductase</keyword>
<dbReference type="PANTHER" id="PTHR43884:SF20">
    <property type="entry name" value="ACYL-COA DEHYDROGENASE FADE28"/>
    <property type="match status" value="1"/>
</dbReference>
<dbReference type="OrthoDB" id="8677713at2"/>
<evidence type="ECO:0000256" key="5">
    <source>
        <dbReference type="ARBA" id="ARBA00023002"/>
    </source>
</evidence>
<evidence type="ECO:0000259" key="7">
    <source>
        <dbReference type="Pfam" id="PF02771"/>
    </source>
</evidence>
<comment type="cofactor">
    <cofactor evidence="1">
        <name>FAD</name>
        <dbReference type="ChEBI" id="CHEBI:57692"/>
    </cofactor>
</comment>
<dbReference type="Gene3D" id="1.20.140.10">
    <property type="entry name" value="Butyryl-CoA Dehydrogenase, subunit A, domain 3"/>
    <property type="match status" value="1"/>
</dbReference>
<evidence type="ECO:0000259" key="6">
    <source>
        <dbReference type="Pfam" id="PF00441"/>
    </source>
</evidence>
<reference evidence="8 9" key="1">
    <citation type="journal article" date="2012" name="J. Bacteriol.">
        <title>Genome sequence of the bacterium Streptomyces davawensis JCM 4913 and heterologous production of the unique antibiotic roseoflavin.</title>
        <authorList>
            <person name="Jankowitsch F."/>
            <person name="Schwarz J."/>
            <person name="Ruckert C."/>
            <person name="Gust B."/>
            <person name="Szczepanowski R."/>
            <person name="Blom J."/>
            <person name="Pelzer S."/>
            <person name="Kalinowski J."/>
            <person name="Mack M."/>
        </authorList>
    </citation>
    <scope>NUCLEOTIDE SEQUENCE [LARGE SCALE GENOMIC DNA]</scope>
    <source>
        <strain evidence="9">DSM 101723 / JCM 4913 / KCC S-0913 / 768</strain>
    </source>
</reference>
<dbReference type="EMBL" id="HE971709">
    <property type="protein sequence ID" value="CCK30808.1"/>
    <property type="molecule type" value="Genomic_DNA"/>
</dbReference>
<organism evidence="8 9">
    <name type="scientific">Streptomyces davaonensis (strain DSM 101723 / JCM 4913 / KCC S-0913 / 768)</name>
    <dbReference type="NCBI Taxonomy" id="1214101"/>
    <lineage>
        <taxon>Bacteria</taxon>
        <taxon>Bacillati</taxon>
        <taxon>Actinomycetota</taxon>
        <taxon>Actinomycetes</taxon>
        <taxon>Kitasatosporales</taxon>
        <taxon>Streptomycetaceae</taxon>
        <taxon>Streptomyces</taxon>
    </lineage>
</organism>
<comment type="similarity">
    <text evidence="2">Belongs to the acyl-CoA dehydrogenase family.</text>
</comment>
<protein>
    <submittedName>
        <fullName evidence="8">Oxidoreductase</fullName>
    </submittedName>
</protein>
<dbReference type="Pfam" id="PF02771">
    <property type="entry name" value="Acyl-CoA_dh_N"/>
    <property type="match status" value="1"/>
</dbReference>
<dbReference type="PANTHER" id="PTHR43884">
    <property type="entry name" value="ACYL-COA DEHYDROGENASE"/>
    <property type="match status" value="1"/>
</dbReference>
<accession>K4RBI8</accession>
<evidence type="ECO:0000313" key="9">
    <source>
        <dbReference type="Proteomes" id="UP000008043"/>
    </source>
</evidence>
<dbReference type="PATRIC" id="fig|1214101.3.peg.6513"/>
<dbReference type="InterPro" id="IPR009100">
    <property type="entry name" value="AcylCoA_DH/oxidase_NM_dom_sf"/>
</dbReference>